<keyword evidence="2" id="KW-1185">Reference proteome</keyword>
<accession>A0A8T2V568</accession>
<proteinExistence type="predicted"/>
<evidence type="ECO:0000313" key="2">
    <source>
        <dbReference type="Proteomes" id="UP000825935"/>
    </source>
</evidence>
<evidence type="ECO:0000313" key="1">
    <source>
        <dbReference type="EMBL" id="KAH7442360.1"/>
    </source>
</evidence>
<dbReference type="AlphaFoldDB" id="A0A8T2V568"/>
<dbReference type="Proteomes" id="UP000825935">
    <property type="component" value="Chromosome 3"/>
</dbReference>
<organism evidence="1 2">
    <name type="scientific">Ceratopteris richardii</name>
    <name type="common">Triangle waterfern</name>
    <dbReference type="NCBI Taxonomy" id="49495"/>
    <lineage>
        <taxon>Eukaryota</taxon>
        <taxon>Viridiplantae</taxon>
        <taxon>Streptophyta</taxon>
        <taxon>Embryophyta</taxon>
        <taxon>Tracheophyta</taxon>
        <taxon>Polypodiopsida</taxon>
        <taxon>Polypodiidae</taxon>
        <taxon>Polypodiales</taxon>
        <taxon>Pteridineae</taxon>
        <taxon>Pteridaceae</taxon>
        <taxon>Parkerioideae</taxon>
        <taxon>Ceratopteris</taxon>
    </lineage>
</organism>
<reference evidence="1" key="1">
    <citation type="submission" date="2021-08" db="EMBL/GenBank/DDBJ databases">
        <title>WGS assembly of Ceratopteris richardii.</title>
        <authorList>
            <person name="Marchant D.B."/>
            <person name="Chen G."/>
            <person name="Jenkins J."/>
            <person name="Shu S."/>
            <person name="Leebens-Mack J."/>
            <person name="Grimwood J."/>
            <person name="Schmutz J."/>
            <person name="Soltis P."/>
            <person name="Soltis D."/>
            <person name="Chen Z.-H."/>
        </authorList>
    </citation>
    <scope>NUCLEOTIDE SEQUENCE</scope>
    <source>
        <strain evidence="1">Whitten #5841</strain>
        <tissue evidence="1">Leaf</tissue>
    </source>
</reference>
<dbReference type="EMBL" id="CM035408">
    <property type="protein sequence ID" value="KAH7442360.1"/>
    <property type="molecule type" value="Genomic_DNA"/>
</dbReference>
<name>A0A8T2V568_CERRI</name>
<protein>
    <submittedName>
        <fullName evidence="1">Uncharacterized protein</fullName>
    </submittedName>
</protein>
<comment type="caution">
    <text evidence="1">The sequence shown here is derived from an EMBL/GenBank/DDBJ whole genome shotgun (WGS) entry which is preliminary data.</text>
</comment>
<gene>
    <name evidence="1" type="ORF">KP509_03G084700</name>
</gene>
<sequence length="116" mass="13655">MTIERRFVDLSSVLIRFLFFCREVSTRIDGGKQRRTCALMVFYGAIEHPRASSKRDCCQETCIFQDVPKVLPYHGAFSARMEFKGFPIEPPRSPWTFWFFTSHLIWFGYSYLHGSL</sequence>